<evidence type="ECO:0000256" key="5">
    <source>
        <dbReference type="ARBA" id="ARBA00023015"/>
    </source>
</evidence>
<keyword evidence="7" id="KW-0539">Nucleus</keyword>
<dbReference type="GO" id="GO:0005634">
    <property type="term" value="C:nucleus"/>
    <property type="evidence" value="ECO:0007669"/>
    <property type="project" value="UniProtKB-SubCell"/>
</dbReference>
<evidence type="ECO:0000256" key="3">
    <source>
        <dbReference type="ARBA" id="ARBA00022771"/>
    </source>
</evidence>
<evidence type="ECO:0000256" key="9">
    <source>
        <dbReference type="SAM" id="MobiDB-lite"/>
    </source>
</evidence>
<name>A0A395HL79_ASPHC</name>
<feature type="domain" description="C2H2-type" evidence="10">
    <location>
        <begin position="75"/>
        <end position="104"/>
    </location>
</feature>
<evidence type="ECO:0000256" key="7">
    <source>
        <dbReference type="ARBA" id="ARBA00023242"/>
    </source>
</evidence>
<dbReference type="RefSeq" id="XP_025547347.1">
    <property type="nucleotide sequence ID" value="XM_025700214.1"/>
</dbReference>
<feature type="domain" description="C2H2-type" evidence="10">
    <location>
        <begin position="105"/>
        <end position="135"/>
    </location>
</feature>
<dbReference type="GeneID" id="37204503"/>
<dbReference type="Pfam" id="PF00096">
    <property type="entry name" value="zf-C2H2"/>
    <property type="match status" value="3"/>
</dbReference>
<dbReference type="AlphaFoldDB" id="A0A395HL79"/>
<keyword evidence="2" id="KW-0479">Metal-binding</keyword>
<dbReference type="InterPro" id="IPR036236">
    <property type="entry name" value="Znf_C2H2_sf"/>
</dbReference>
<feature type="domain" description="C2H2-type" evidence="10">
    <location>
        <begin position="198"/>
        <end position="234"/>
    </location>
</feature>
<protein>
    <recommendedName>
        <fullName evidence="10">C2H2-type domain-containing protein</fullName>
    </recommendedName>
</protein>
<dbReference type="PANTHER" id="PTHR46179">
    <property type="entry name" value="ZINC FINGER PROTEIN"/>
    <property type="match status" value="1"/>
</dbReference>
<evidence type="ECO:0000256" key="8">
    <source>
        <dbReference type="PROSITE-ProRule" id="PRU00042"/>
    </source>
</evidence>
<dbReference type="PROSITE" id="PS50157">
    <property type="entry name" value="ZINC_FINGER_C2H2_2"/>
    <property type="match status" value="6"/>
</dbReference>
<evidence type="ECO:0000256" key="4">
    <source>
        <dbReference type="ARBA" id="ARBA00022833"/>
    </source>
</evidence>
<dbReference type="SUPFAM" id="SSF57667">
    <property type="entry name" value="beta-beta-alpha zinc fingers"/>
    <property type="match status" value="3"/>
</dbReference>
<accession>A0A395HL79</accession>
<evidence type="ECO:0000313" key="12">
    <source>
        <dbReference type="Proteomes" id="UP000248961"/>
    </source>
</evidence>
<feature type="domain" description="C2H2-type" evidence="10">
    <location>
        <begin position="166"/>
        <end position="197"/>
    </location>
</feature>
<feature type="domain" description="C2H2-type" evidence="10">
    <location>
        <begin position="311"/>
        <end position="341"/>
    </location>
</feature>
<keyword evidence="4" id="KW-0862">Zinc</keyword>
<dbReference type="EMBL" id="KZ824318">
    <property type="protein sequence ID" value="RAL08193.1"/>
    <property type="molecule type" value="Genomic_DNA"/>
</dbReference>
<keyword evidence="3 8" id="KW-0863">Zinc-finger</keyword>
<gene>
    <name evidence="11" type="ORF">BO97DRAFT_473220</name>
</gene>
<dbReference type="SMART" id="SM00355">
    <property type="entry name" value="ZnF_C2H2"/>
    <property type="match status" value="10"/>
</dbReference>
<dbReference type="PANTHER" id="PTHR46179:SF13">
    <property type="entry name" value="C2H2-TYPE DOMAIN-CONTAINING PROTEIN"/>
    <property type="match status" value="1"/>
</dbReference>
<evidence type="ECO:0000259" key="10">
    <source>
        <dbReference type="PROSITE" id="PS50157"/>
    </source>
</evidence>
<keyword evidence="5" id="KW-0805">Transcription regulation</keyword>
<organism evidence="11 12">
    <name type="scientific">Aspergillus homomorphus (strain CBS 101889)</name>
    <dbReference type="NCBI Taxonomy" id="1450537"/>
    <lineage>
        <taxon>Eukaryota</taxon>
        <taxon>Fungi</taxon>
        <taxon>Dikarya</taxon>
        <taxon>Ascomycota</taxon>
        <taxon>Pezizomycotina</taxon>
        <taxon>Eurotiomycetes</taxon>
        <taxon>Eurotiomycetidae</taxon>
        <taxon>Eurotiales</taxon>
        <taxon>Aspergillaceae</taxon>
        <taxon>Aspergillus</taxon>
        <taxon>Aspergillus subgen. Circumdati</taxon>
    </lineage>
</organism>
<dbReference type="GO" id="GO:0006357">
    <property type="term" value="P:regulation of transcription by RNA polymerase II"/>
    <property type="evidence" value="ECO:0007669"/>
    <property type="project" value="TreeGrafter"/>
</dbReference>
<dbReference type="Gene3D" id="3.30.160.60">
    <property type="entry name" value="Classic Zinc Finger"/>
    <property type="match status" value="5"/>
</dbReference>
<dbReference type="Proteomes" id="UP000248961">
    <property type="component" value="Unassembled WGS sequence"/>
</dbReference>
<dbReference type="GO" id="GO:0008270">
    <property type="term" value="F:zinc ion binding"/>
    <property type="evidence" value="ECO:0007669"/>
    <property type="project" value="UniProtKB-KW"/>
</dbReference>
<feature type="compositionally biased region" description="Low complexity" evidence="9">
    <location>
        <begin position="39"/>
        <end position="52"/>
    </location>
</feature>
<evidence type="ECO:0000256" key="1">
    <source>
        <dbReference type="ARBA" id="ARBA00004123"/>
    </source>
</evidence>
<reference evidence="11 12" key="1">
    <citation type="submission" date="2018-02" db="EMBL/GenBank/DDBJ databases">
        <title>The genomes of Aspergillus section Nigri reveals drivers in fungal speciation.</title>
        <authorList>
            <consortium name="DOE Joint Genome Institute"/>
            <person name="Vesth T.C."/>
            <person name="Nybo J."/>
            <person name="Theobald S."/>
            <person name="Brandl J."/>
            <person name="Frisvad J.C."/>
            <person name="Nielsen K.F."/>
            <person name="Lyhne E.K."/>
            <person name="Kogle M.E."/>
            <person name="Kuo A."/>
            <person name="Riley R."/>
            <person name="Clum A."/>
            <person name="Nolan M."/>
            <person name="Lipzen A."/>
            <person name="Salamov A."/>
            <person name="Henrissat B."/>
            <person name="Wiebenga A."/>
            <person name="De vries R.P."/>
            <person name="Grigoriev I.V."/>
            <person name="Mortensen U.H."/>
            <person name="Andersen M.R."/>
            <person name="Baker S.E."/>
        </authorList>
    </citation>
    <scope>NUCLEOTIDE SEQUENCE [LARGE SCALE GENOMIC DNA]</scope>
    <source>
        <strain evidence="11 12">CBS 101889</strain>
    </source>
</reference>
<feature type="compositionally biased region" description="Polar residues" evidence="9">
    <location>
        <begin position="53"/>
        <end position="68"/>
    </location>
</feature>
<feature type="domain" description="C2H2-type" evidence="10">
    <location>
        <begin position="136"/>
        <end position="165"/>
    </location>
</feature>
<dbReference type="PROSITE" id="PS00028">
    <property type="entry name" value="ZINC_FINGER_C2H2_1"/>
    <property type="match status" value="4"/>
</dbReference>
<comment type="subcellular location">
    <subcellularLocation>
        <location evidence="1">Nucleus</location>
    </subcellularLocation>
</comment>
<feature type="region of interest" description="Disordered" evidence="9">
    <location>
        <begin position="1"/>
        <end position="72"/>
    </location>
</feature>
<dbReference type="VEuPathDB" id="FungiDB:BO97DRAFT_473220"/>
<dbReference type="InterPro" id="IPR013087">
    <property type="entry name" value="Znf_C2H2_type"/>
</dbReference>
<dbReference type="STRING" id="1450537.A0A395HL79"/>
<evidence type="ECO:0000313" key="11">
    <source>
        <dbReference type="EMBL" id="RAL08193.1"/>
    </source>
</evidence>
<proteinExistence type="predicted"/>
<dbReference type="InterPro" id="IPR051061">
    <property type="entry name" value="Zinc_finger_trans_reg"/>
</dbReference>
<keyword evidence="6" id="KW-0804">Transcription</keyword>
<evidence type="ECO:0000256" key="2">
    <source>
        <dbReference type="ARBA" id="ARBA00022723"/>
    </source>
</evidence>
<evidence type="ECO:0000256" key="6">
    <source>
        <dbReference type="ARBA" id="ARBA00023163"/>
    </source>
</evidence>
<sequence length="595" mass="64998">MSQKRKASGDLPSPKRLQKQTTLDGYVDPIYQEKHSDAEYASSGSDSEAGESLQETPGTPMSTTSSRYPSELKTHRCPFDGCTKAFNRPARLQEHLRSHNNERLFQCPHEDCDKNFLRASHLNHHVKSAHTGIRDYVCERPGCGKSFVTGSRLRRHLAAHDGRDKYRCTEYPPCEETFRKHTTLQKHILSVHLNKKPFPCTHVDSTTGQQCTMAFDTAGHLRAHESRVHSEKRFTCAECAQRADTEQPTTNSSSSSETTTFPTYALLQAHIRTVHPPQCPHCPLTCSTTRELRRHLEVAHGNVPLSDRKVFPCTVPGCDSSFTKKGNLTVHVRTVHQGEKRFVCGETDLSASKRVAGWPGGAAHGCGKRYGSKLALEEHIRTAHMGFPNAKAERRQRLGLAPKASGQQRGSTAAGGIGTGPSALAALTGAGYAEETGRQILCLEAGCAHRFHRNYDLWVHMGSRHGCSEDEIRDMFMQRALLLADDGAPQSAPSAAAANTMTAAMMGDLFGLYGLEFDNDDDGTGYEPYHLSGKPVVAGPFDGGDLVGGYAAGGFASDNDLMHDIDSKIPSATRATVDDDLAMIDPLLEFNNLAG</sequence>
<keyword evidence="12" id="KW-1185">Reference proteome</keyword>
<dbReference type="OrthoDB" id="4748970at2759"/>